<gene>
    <name evidence="1" type="ORF">H2LOC_007510</name>
</gene>
<protein>
    <recommendedName>
        <fullName evidence="3">LPS-assembly lipoprotein</fullName>
    </recommendedName>
</protein>
<evidence type="ECO:0000313" key="2">
    <source>
        <dbReference type="Proteomes" id="UP000309061"/>
    </source>
</evidence>
<evidence type="ECO:0000313" key="1">
    <source>
        <dbReference type="EMBL" id="QGM45556.1"/>
    </source>
</evidence>
<sequence>MSWFDRGRRRARVLAAVALAATALSGCIEPMYGPLSSNAGLADELQAIDVVPIPDRLGHFVRNELIFALNGTGSHVTPRYRLTVTLRESARTPIIDTVTSRATSATVIVDAQYALVTLPDEKEITKGVALNIASYDRFSNRLTNIRAARDAENRNARVIADEIRTRVATALASRPPAP</sequence>
<dbReference type="Proteomes" id="UP000309061">
    <property type="component" value="Chromosome"/>
</dbReference>
<dbReference type="KEGG" id="mhey:H2LOC_007510"/>
<accession>A0A6B8KBL8</accession>
<reference evidence="1 2" key="1">
    <citation type="submission" date="2019-11" db="EMBL/GenBank/DDBJ databases">
        <title>The genome sequence of Methylocystis heyeri.</title>
        <authorList>
            <person name="Oshkin I.Y."/>
            <person name="Miroshnikov K."/>
            <person name="Dedysh S.N."/>
        </authorList>
    </citation>
    <scope>NUCLEOTIDE SEQUENCE [LARGE SCALE GENOMIC DNA]</scope>
    <source>
        <strain evidence="1 2">H2</strain>
    </source>
</reference>
<dbReference type="EMBL" id="CP046052">
    <property type="protein sequence ID" value="QGM45556.1"/>
    <property type="molecule type" value="Genomic_DNA"/>
</dbReference>
<dbReference type="OrthoDB" id="7678210at2"/>
<dbReference type="AlphaFoldDB" id="A0A6B8KBL8"/>
<name>A0A6B8KBL8_9HYPH</name>
<organism evidence="1 2">
    <name type="scientific">Methylocystis heyeri</name>
    <dbReference type="NCBI Taxonomy" id="391905"/>
    <lineage>
        <taxon>Bacteria</taxon>
        <taxon>Pseudomonadati</taxon>
        <taxon>Pseudomonadota</taxon>
        <taxon>Alphaproteobacteria</taxon>
        <taxon>Hyphomicrobiales</taxon>
        <taxon>Methylocystaceae</taxon>
        <taxon>Methylocystis</taxon>
    </lineage>
</organism>
<keyword evidence="2" id="KW-1185">Reference proteome</keyword>
<proteinExistence type="predicted"/>
<dbReference type="RefSeq" id="WP_136495833.1">
    <property type="nucleotide sequence ID" value="NZ_CP046052.1"/>
</dbReference>
<dbReference type="Gene3D" id="3.30.160.150">
    <property type="entry name" value="Lipoprotein like domain"/>
    <property type="match status" value="1"/>
</dbReference>
<evidence type="ECO:0008006" key="3">
    <source>
        <dbReference type="Google" id="ProtNLM"/>
    </source>
</evidence>
<dbReference type="PROSITE" id="PS51257">
    <property type="entry name" value="PROKAR_LIPOPROTEIN"/>
    <property type="match status" value="1"/>
</dbReference>